<proteinExistence type="predicted"/>
<keyword evidence="2" id="KW-1185">Reference proteome</keyword>
<dbReference type="KEGG" id="ssm:Spirs_2399"/>
<sequence>MKVKSMLLTKMKEHDQMMLEQGIEQGERQRAVITAKKMLAKGYSIQEISELTGLNQQEIEAFRD</sequence>
<evidence type="ECO:0000313" key="2">
    <source>
        <dbReference type="Proteomes" id="UP000002318"/>
    </source>
</evidence>
<protein>
    <recommendedName>
        <fullName evidence="3">Transposase</fullName>
    </recommendedName>
</protein>
<organism evidence="1 2">
    <name type="scientific">Sediminispirochaeta smaragdinae (strain DSM 11293 / JCM 15392 / SEBR 4228)</name>
    <name type="common">Spirochaeta smaragdinae</name>
    <dbReference type="NCBI Taxonomy" id="573413"/>
    <lineage>
        <taxon>Bacteria</taxon>
        <taxon>Pseudomonadati</taxon>
        <taxon>Spirochaetota</taxon>
        <taxon>Spirochaetia</taxon>
        <taxon>Spirochaetales</taxon>
        <taxon>Spirochaetaceae</taxon>
        <taxon>Sediminispirochaeta</taxon>
    </lineage>
</organism>
<gene>
    <name evidence="1" type="ordered locus">Spirs_2399</name>
</gene>
<accession>E1R1Y7</accession>
<evidence type="ECO:0008006" key="3">
    <source>
        <dbReference type="Google" id="ProtNLM"/>
    </source>
</evidence>
<evidence type="ECO:0000313" key="1">
    <source>
        <dbReference type="EMBL" id="ADK81513.1"/>
    </source>
</evidence>
<dbReference type="eggNOG" id="COG5464">
    <property type="taxonomic scope" value="Bacteria"/>
</dbReference>
<dbReference type="Proteomes" id="UP000002318">
    <property type="component" value="Chromosome"/>
</dbReference>
<name>E1R1Y7_SEDSS</name>
<reference evidence="1 2" key="1">
    <citation type="journal article" date="2010" name="Stand. Genomic Sci.">
        <title>Complete genome sequence of Spirochaeta smaragdinae type strain (SEBR 4228).</title>
        <authorList>
            <person name="Mavromatis K."/>
            <person name="Yasawong M."/>
            <person name="Chertkov O."/>
            <person name="Lapidus A."/>
            <person name="Lucas S."/>
            <person name="Nolan M."/>
            <person name="Del Rio T.G."/>
            <person name="Tice H."/>
            <person name="Cheng J.F."/>
            <person name="Pitluck S."/>
            <person name="Liolios K."/>
            <person name="Ivanova N."/>
            <person name="Tapia R."/>
            <person name="Han C."/>
            <person name="Bruce D."/>
            <person name="Goodwin L."/>
            <person name="Pati A."/>
            <person name="Chen A."/>
            <person name="Palaniappan K."/>
            <person name="Land M."/>
            <person name="Hauser L."/>
            <person name="Chang Y.J."/>
            <person name="Jeffries C.D."/>
            <person name="Detter J.C."/>
            <person name="Rohde M."/>
            <person name="Brambilla E."/>
            <person name="Spring S."/>
            <person name="Goker M."/>
            <person name="Sikorski J."/>
            <person name="Woyke T."/>
            <person name="Bristow J."/>
            <person name="Eisen J.A."/>
            <person name="Markowitz V."/>
            <person name="Hugenholtz P."/>
            <person name="Klenk H.P."/>
            <person name="Kyrpides N.C."/>
        </authorList>
    </citation>
    <scope>NUCLEOTIDE SEQUENCE [LARGE SCALE GENOMIC DNA]</scope>
    <source>
        <strain evidence="2">DSM 11293 / JCM 15392 / SEBR 4228</strain>
    </source>
</reference>
<dbReference type="EMBL" id="CP002116">
    <property type="protein sequence ID" value="ADK81513.1"/>
    <property type="molecule type" value="Genomic_DNA"/>
</dbReference>
<dbReference type="AlphaFoldDB" id="E1R1Y7"/>
<dbReference type="HOGENOM" id="CLU_2865574_0_0_12"/>